<protein>
    <submittedName>
        <fullName evidence="1">Murein DD-endopeptidase MepM</fullName>
        <ecNumber evidence="1">3.4.24.-</ecNumber>
    </submittedName>
</protein>
<evidence type="ECO:0000313" key="1">
    <source>
        <dbReference type="EMBL" id="KAA6319364.1"/>
    </source>
</evidence>
<comment type="caution">
    <text evidence="1">The sequence shown here is derived from an EMBL/GenBank/DDBJ whole genome shotgun (WGS) entry which is preliminary data.</text>
</comment>
<accession>A0A5J4QEU5</accession>
<dbReference type="InterPro" id="IPR011055">
    <property type="entry name" value="Dup_hybrid_motif"/>
</dbReference>
<name>A0A5J4QEU5_9ZZZZ</name>
<feature type="non-terminal residue" evidence="1">
    <location>
        <position position="1"/>
    </location>
</feature>
<organism evidence="1">
    <name type="scientific">termite gut metagenome</name>
    <dbReference type="NCBI Taxonomy" id="433724"/>
    <lineage>
        <taxon>unclassified sequences</taxon>
        <taxon>metagenomes</taxon>
        <taxon>organismal metagenomes</taxon>
    </lineage>
</organism>
<sequence>RMHYGIDLKVYIGDTIVAAFDGKVRIVNTERRG</sequence>
<dbReference type="EC" id="3.4.24.-" evidence="1"/>
<proteinExistence type="predicted"/>
<keyword evidence="1" id="KW-0378">Hydrolase</keyword>
<dbReference type="GO" id="GO:0016787">
    <property type="term" value="F:hydrolase activity"/>
    <property type="evidence" value="ECO:0007669"/>
    <property type="project" value="UniProtKB-KW"/>
</dbReference>
<gene>
    <name evidence="1" type="ORF">EZS27_030729</name>
</gene>
<dbReference type="EMBL" id="SNRY01003900">
    <property type="protein sequence ID" value="KAA6319364.1"/>
    <property type="molecule type" value="Genomic_DNA"/>
</dbReference>
<dbReference type="SUPFAM" id="SSF51261">
    <property type="entry name" value="Duplicated hybrid motif"/>
    <property type="match status" value="1"/>
</dbReference>
<reference evidence="1" key="1">
    <citation type="submission" date="2019-03" db="EMBL/GenBank/DDBJ databases">
        <title>Single cell metagenomics reveals metabolic interactions within the superorganism composed of flagellate Streblomastix strix and complex community of Bacteroidetes bacteria on its surface.</title>
        <authorList>
            <person name="Treitli S.C."/>
            <person name="Kolisko M."/>
            <person name="Husnik F."/>
            <person name="Keeling P."/>
            <person name="Hampl V."/>
        </authorList>
    </citation>
    <scope>NUCLEOTIDE SEQUENCE</scope>
    <source>
        <strain evidence="1">STM</strain>
    </source>
</reference>
<dbReference type="Gene3D" id="2.70.70.10">
    <property type="entry name" value="Glucose Permease (Domain IIA)"/>
    <property type="match status" value="1"/>
</dbReference>
<dbReference type="AlphaFoldDB" id="A0A5J4QEU5"/>